<evidence type="ECO:0000256" key="1">
    <source>
        <dbReference type="ARBA" id="ARBA00001966"/>
    </source>
</evidence>
<dbReference type="InterPro" id="IPR007197">
    <property type="entry name" value="rSAM"/>
</dbReference>
<keyword evidence="2" id="KW-0949">S-adenosyl-L-methionine</keyword>
<dbReference type="RefSeq" id="WP_057957149.1">
    <property type="nucleotide sequence ID" value="NZ_KQ557004.1"/>
</dbReference>
<protein>
    <submittedName>
        <fullName evidence="7">Heme d1 biosynthesis radical SAM protein NirJ</fullName>
    </submittedName>
</protein>
<dbReference type="InterPro" id="IPR006638">
    <property type="entry name" value="Elp3/MiaA/NifB-like_rSAM"/>
</dbReference>
<dbReference type="GO" id="GO:0003824">
    <property type="term" value="F:catalytic activity"/>
    <property type="evidence" value="ECO:0007669"/>
    <property type="project" value="InterPro"/>
</dbReference>
<comment type="cofactor">
    <cofactor evidence="1">
        <name>[4Fe-4S] cluster</name>
        <dbReference type="ChEBI" id="CHEBI:49883"/>
    </cofactor>
</comment>
<feature type="non-terminal residue" evidence="7">
    <location>
        <position position="290"/>
    </location>
</feature>
<feature type="domain" description="Radical SAM core" evidence="6">
    <location>
        <begin position="22"/>
        <end position="236"/>
    </location>
</feature>
<dbReference type="EMBL" id="LMXI01000486">
    <property type="protein sequence ID" value="KRT57707.1"/>
    <property type="molecule type" value="Genomic_DNA"/>
</dbReference>
<dbReference type="AlphaFoldDB" id="A0A0T5Z4N2"/>
<dbReference type="Gene3D" id="3.20.20.70">
    <property type="entry name" value="Aldolase class I"/>
    <property type="match status" value="1"/>
</dbReference>
<evidence type="ECO:0000259" key="6">
    <source>
        <dbReference type="PROSITE" id="PS51918"/>
    </source>
</evidence>
<evidence type="ECO:0000256" key="2">
    <source>
        <dbReference type="ARBA" id="ARBA00022691"/>
    </source>
</evidence>
<dbReference type="SFLD" id="SFLDG01067">
    <property type="entry name" value="SPASM/twitch_domain_containing"/>
    <property type="match status" value="1"/>
</dbReference>
<organism evidence="7 8">
    <name type="scientific">endosymbiont of Ridgeia piscesae</name>
    <dbReference type="NCBI Taxonomy" id="54398"/>
    <lineage>
        <taxon>Bacteria</taxon>
        <taxon>Pseudomonadati</taxon>
        <taxon>Pseudomonadota</taxon>
        <taxon>Gammaproteobacteria</taxon>
        <taxon>sulfur-oxidizing symbionts</taxon>
    </lineage>
</organism>
<dbReference type="PATRIC" id="fig|54398.4.peg.3348"/>
<reference evidence="7 8" key="1">
    <citation type="submission" date="2015-11" db="EMBL/GenBank/DDBJ databases">
        <title>The genome of Candidatus Endoriftia persephone in Ridgeia piscesae and population structure of the North Eastern Pacific vestimentiferan symbionts.</title>
        <authorList>
            <person name="Perez M."/>
            <person name="Juniper K.S."/>
        </authorList>
    </citation>
    <scope>NUCLEOTIDE SEQUENCE [LARGE SCALE GENOMIC DNA]</scope>
    <source>
        <strain evidence="7">Ind10</strain>
    </source>
</reference>
<keyword evidence="4" id="KW-0408">Iron</keyword>
<sequence length="290" mass="33160">MFRISQFMQEILAPKPLGPKRNPPGPVVIWNLVRRCNLMCKHCYSISADTDFPNELNTQQVFEVMDDLKQFRVPVLILSGGEPLLRPDIFEIAHRAKAMGFYTALSTNGTLIDERNIDKIAAVGFDYLGISIDGIRETHDRFRRKEGAYEESMHGLRLCRDAGIKVGLRFTMTQDNAEQLPQLLDLMVEERINKFYFSHLNYAGRGNKNREDDVFLNTTRWAMDLLFERALEDATEGRGTEFVTGNNDADGVYLLRWVERRFPEQAEHIGDKLIQWGGNSSGVNIANIDN</sequence>
<dbReference type="SUPFAM" id="SSF102114">
    <property type="entry name" value="Radical SAM enzymes"/>
    <property type="match status" value="1"/>
</dbReference>
<accession>A0A0T5Z4N2</accession>
<dbReference type="PANTHER" id="PTHR11228:SF7">
    <property type="entry name" value="PQQA PEPTIDE CYCLASE"/>
    <property type="match status" value="1"/>
</dbReference>
<gene>
    <name evidence="7" type="ORF">Ga0076813_12089</name>
</gene>
<evidence type="ECO:0000256" key="5">
    <source>
        <dbReference type="ARBA" id="ARBA00023014"/>
    </source>
</evidence>
<dbReference type="SFLD" id="SFLDS00029">
    <property type="entry name" value="Radical_SAM"/>
    <property type="match status" value="1"/>
</dbReference>
<dbReference type="SFLD" id="SFLDG01386">
    <property type="entry name" value="main_SPASM_domain-containing"/>
    <property type="match status" value="1"/>
</dbReference>
<dbReference type="InterPro" id="IPR050377">
    <property type="entry name" value="Radical_SAM_PqqE_MftC-like"/>
</dbReference>
<evidence type="ECO:0000313" key="7">
    <source>
        <dbReference type="EMBL" id="KRT57707.1"/>
    </source>
</evidence>
<dbReference type="GO" id="GO:0046872">
    <property type="term" value="F:metal ion binding"/>
    <property type="evidence" value="ECO:0007669"/>
    <property type="project" value="UniProtKB-KW"/>
</dbReference>
<dbReference type="CDD" id="cd01335">
    <property type="entry name" value="Radical_SAM"/>
    <property type="match status" value="1"/>
</dbReference>
<keyword evidence="5" id="KW-0411">Iron-sulfur</keyword>
<evidence type="ECO:0000256" key="3">
    <source>
        <dbReference type="ARBA" id="ARBA00022723"/>
    </source>
</evidence>
<dbReference type="Proteomes" id="UP000051276">
    <property type="component" value="Unassembled WGS sequence"/>
</dbReference>
<proteinExistence type="predicted"/>
<keyword evidence="3" id="KW-0479">Metal-binding</keyword>
<name>A0A0T5Z4N2_9GAMM</name>
<dbReference type="GO" id="GO:0051536">
    <property type="term" value="F:iron-sulfur cluster binding"/>
    <property type="evidence" value="ECO:0007669"/>
    <property type="project" value="UniProtKB-KW"/>
</dbReference>
<dbReference type="STRING" id="54398.Ga0074115_10212"/>
<dbReference type="SMART" id="SM00729">
    <property type="entry name" value="Elp3"/>
    <property type="match status" value="1"/>
</dbReference>
<evidence type="ECO:0000256" key="4">
    <source>
        <dbReference type="ARBA" id="ARBA00023004"/>
    </source>
</evidence>
<dbReference type="Pfam" id="PF04055">
    <property type="entry name" value="Radical_SAM"/>
    <property type="match status" value="1"/>
</dbReference>
<comment type="caution">
    <text evidence="7">The sequence shown here is derived from an EMBL/GenBank/DDBJ whole genome shotgun (WGS) entry which is preliminary data.</text>
</comment>
<dbReference type="PROSITE" id="PS51918">
    <property type="entry name" value="RADICAL_SAM"/>
    <property type="match status" value="1"/>
</dbReference>
<dbReference type="PANTHER" id="PTHR11228">
    <property type="entry name" value="RADICAL SAM DOMAIN PROTEIN"/>
    <property type="match status" value="1"/>
</dbReference>
<dbReference type="GO" id="GO:0006783">
    <property type="term" value="P:heme biosynthetic process"/>
    <property type="evidence" value="ECO:0007669"/>
    <property type="project" value="TreeGrafter"/>
</dbReference>
<dbReference type="InterPro" id="IPR013785">
    <property type="entry name" value="Aldolase_TIM"/>
</dbReference>
<evidence type="ECO:0000313" key="8">
    <source>
        <dbReference type="Proteomes" id="UP000051276"/>
    </source>
</evidence>
<dbReference type="InterPro" id="IPR058240">
    <property type="entry name" value="rSAM_sf"/>
</dbReference>